<feature type="domain" description="DJ-1/PfpI" evidence="1">
    <location>
        <begin position="66"/>
        <end position="174"/>
    </location>
</feature>
<protein>
    <recommendedName>
        <fullName evidence="1">DJ-1/PfpI domain-containing protein</fullName>
    </recommendedName>
</protein>
<accession>A0AAD4F685</accession>
<dbReference type="PANTHER" id="PTHR43130:SF7">
    <property type="entry name" value="DJ-1_PFPI DOMAIN-CONTAINING PROTEIN"/>
    <property type="match status" value="1"/>
</dbReference>
<dbReference type="PANTHER" id="PTHR43130">
    <property type="entry name" value="ARAC-FAMILY TRANSCRIPTIONAL REGULATOR"/>
    <property type="match status" value="1"/>
</dbReference>
<dbReference type="InterPro" id="IPR002818">
    <property type="entry name" value="DJ-1/PfpI"/>
</dbReference>
<organism evidence="2 3">
    <name type="scientific">Staphylotrichum longicolle</name>
    <dbReference type="NCBI Taxonomy" id="669026"/>
    <lineage>
        <taxon>Eukaryota</taxon>
        <taxon>Fungi</taxon>
        <taxon>Dikarya</taxon>
        <taxon>Ascomycota</taxon>
        <taxon>Pezizomycotina</taxon>
        <taxon>Sordariomycetes</taxon>
        <taxon>Sordariomycetidae</taxon>
        <taxon>Sordariales</taxon>
        <taxon>Chaetomiaceae</taxon>
        <taxon>Staphylotrichum</taxon>
    </lineage>
</organism>
<evidence type="ECO:0000313" key="2">
    <source>
        <dbReference type="EMBL" id="KAG7293635.1"/>
    </source>
</evidence>
<keyword evidence="3" id="KW-1185">Reference proteome</keyword>
<dbReference type="Gene3D" id="3.40.50.880">
    <property type="match status" value="1"/>
</dbReference>
<evidence type="ECO:0000313" key="3">
    <source>
        <dbReference type="Proteomes" id="UP001197093"/>
    </source>
</evidence>
<sequence length="230" mass="25909">MASSNRKKLRIGVMLESVQLSDIMGIDILGNLSSQYMAQVKSFEPSWFVNHEPHAVDMEFFFIATTLEPGFMTPGLHFVPTVTYDDCPRDLDIIVVGGPAISHRPEQADRFMKEAWGKTRVWLTTCVGSMWLASTGLVDGMRCTTNREGLELARRLHPKVDWVDQRWVVEEKVFEGDGKGELWTAGGAGAGIHMIATYCLENFNKEFVNTLALRPLEFRLDGNASQFYLD</sequence>
<comment type="caution">
    <text evidence="2">The sequence shown here is derived from an EMBL/GenBank/DDBJ whole genome shotgun (WGS) entry which is preliminary data.</text>
</comment>
<dbReference type="InterPro" id="IPR029062">
    <property type="entry name" value="Class_I_gatase-like"/>
</dbReference>
<dbReference type="Pfam" id="PF01965">
    <property type="entry name" value="DJ-1_PfpI"/>
    <property type="match status" value="1"/>
</dbReference>
<reference evidence="2" key="1">
    <citation type="submission" date="2023-02" db="EMBL/GenBank/DDBJ databases">
        <authorList>
            <person name="Palmer J.M."/>
        </authorList>
    </citation>
    <scope>NUCLEOTIDE SEQUENCE</scope>
    <source>
        <strain evidence="2">FW57</strain>
    </source>
</reference>
<dbReference type="EMBL" id="JAHCVI010000001">
    <property type="protein sequence ID" value="KAG7293635.1"/>
    <property type="molecule type" value="Genomic_DNA"/>
</dbReference>
<dbReference type="SUPFAM" id="SSF52317">
    <property type="entry name" value="Class I glutamine amidotransferase-like"/>
    <property type="match status" value="1"/>
</dbReference>
<gene>
    <name evidence="2" type="ORF">NEMBOFW57_003689</name>
</gene>
<proteinExistence type="predicted"/>
<evidence type="ECO:0000259" key="1">
    <source>
        <dbReference type="Pfam" id="PF01965"/>
    </source>
</evidence>
<dbReference type="InterPro" id="IPR052158">
    <property type="entry name" value="INH-QAR"/>
</dbReference>
<dbReference type="Proteomes" id="UP001197093">
    <property type="component" value="Unassembled WGS sequence"/>
</dbReference>
<dbReference type="AlphaFoldDB" id="A0AAD4F685"/>
<name>A0AAD4F685_9PEZI</name>